<protein>
    <recommendedName>
        <fullName evidence="6">Cysteine-rich domain-containing protein</fullName>
    </recommendedName>
</protein>
<dbReference type="InterPro" id="IPR009051">
    <property type="entry name" value="Helical_ferredxn"/>
</dbReference>
<feature type="non-terminal residue" evidence="7">
    <location>
        <position position="258"/>
    </location>
</feature>
<dbReference type="GO" id="GO:0051539">
    <property type="term" value="F:4 iron, 4 sulfur cluster binding"/>
    <property type="evidence" value="ECO:0007669"/>
    <property type="project" value="UniProtKB-KW"/>
</dbReference>
<keyword evidence="5" id="KW-0411">Iron-sulfur</keyword>
<dbReference type="GO" id="GO:0016491">
    <property type="term" value="F:oxidoreductase activity"/>
    <property type="evidence" value="ECO:0007669"/>
    <property type="project" value="UniProtKB-KW"/>
</dbReference>
<evidence type="ECO:0000259" key="6">
    <source>
        <dbReference type="Pfam" id="PF02754"/>
    </source>
</evidence>
<feature type="domain" description="Cysteine-rich" evidence="6">
    <location>
        <begin position="112"/>
        <end position="198"/>
    </location>
</feature>
<reference evidence="7" key="1">
    <citation type="journal article" date="2014" name="Front. Microbiol.">
        <title>High frequency of phylogenetically diverse reductive dehalogenase-homologous genes in deep subseafloor sedimentary metagenomes.</title>
        <authorList>
            <person name="Kawai M."/>
            <person name="Futagami T."/>
            <person name="Toyoda A."/>
            <person name="Takaki Y."/>
            <person name="Nishi S."/>
            <person name="Hori S."/>
            <person name="Arai W."/>
            <person name="Tsubouchi T."/>
            <person name="Morono Y."/>
            <person name="Uchiyama I."/>
            <person name="Ito T."/>
            <person name="Fujiyama A."/>
            <person name="Inagaki F."/>
            <person name="Takami H."/>
        </authorList>
    </citation>
    <scope>NUCLEOTIDE SEQUENCE</scope>
    <source>
        <strain evidence="7">Expedition CK06-06</strain>
    </source>
</reference>
<dbReference type="PANTHER" id="PTHR43255">
    <property type="entry name" value="IRON-SULFUR-BINDING OXIDOREDUCTASE FADF-RELATED-RELATED"/>
    <property type="match status" value="1"/>
</dbReference>
<evidence type="ECO:0000256" key="3">
    <source>
        <dbReference type="ARBA" id="ARBA00023002"/>
    </source>
</evidence>
<evidence type="ECO:0000256" key="2">
    <source>
        <dbReference type="ARBA" id="ARBA00022723"/>
    </source>
</evidence>
<evidence type="ECO:0000256" key="5">
    <source>
        <dbReference type="ARBA" id="ARBA00023014"/>
    </source>
</evidence>
<keyword evidence="2" id="KW-0479">Metal-binding</keyword>
<proteinExistence type="predicted"/>
<comment type="caution">
    <text evidence="7">The sequence shown here is derived from an EMBL/GenBank/DDBJ whole genome shotgun (WGS) entry which is preliminary data.</text>
</comment>
<dbReference type="GO" id="GO:0046872">
    <property type="term" value="F:metal ion binding"/>
    <property type="evidence" value="ECO:0007669"/>
    <property type="project" value="UniProtKB-KW"/>
</dbReference>
<dbReference type="GO" id="GO:0005886">
    <property type="term" value="C:plasma membrane"/>
    <property type="evidence" value="ECO:0007669"/>
    <property type="project" value="TreeGrafter"/>
</dbReference>
<accession>X0WT40</accession>
<dbReference type="AlphaFoldDB" id="X0WT40"/>
<dbReference type="InterPro" id="IPR004017">
    <property type="entry name" value="Cys_rich_dom"/>
</dbReference>
<dbReference type="PANTHER" id="PTHR43255:SF1">
    <property type="entry name" value="IRON-SULFUR-BINDING OXIDOREDUCTASE FADF-RELATED"/>
    <property type="match status" value="1"/>
</dbReference>
<dbReference type="Gene3D" id="1.10.1060.10">
    <property type="entry name" value="Alpha-helical ferredoxin"/>
    <property type="match status" value="1"/>
</dbReference>
<sequence>PLSLRSPLNVRRIIYEALVRDKLDIKERPEIWDCTTCSTCTLRCPKGLDPALILIGMRRVLTEGGRIKPTVRDALESTFKFGNPWGRGKAKRSEWAQDLNLKNLVEGANAEILYFVGCTPAYDDRVQAVAGAMVKAFEKAGVDFGILGNEEICCGSEMRRLGEEGLFEFLVEDNLELFKQYGVKRMVTTSPHCYNSFKNEYEGLDFEVQHYTQFFADLIERGELGFSGEVDKVVTYQDPCFLGKQNGVYDEPRAILQS</sequence>
<dbReference type="EMBL" id="BARS01035183">
    <property type="protein sequence ID" value="GAG15871.1"/>
    <property type="molecule type" value="Genomic_DNA"/>
</dbReference>
<organism evidence="7">
    <name type="scientific">marine sediment metagenome</name>
    <dbReference type="NCBI Taxonomy" id="412755"/>
    <lineage>
        <taxon>unclassified sequences</taxon>
        <taxon>metagenomes</taxon>
        <taxon>ecological metagenomes</taxon>
    </lineage>
</organism>
<dbReference type="Pfam" id="PF02754">
    <property type="entry name" value="CCG"/>
    <property type="match status" value="1"/>
</dbReference>
<dbReference type="InterPro" id="IPR051460">
    <property type="entry name" value="HdrC_iron-sulfur_subunit"/>
</dbReference>
<keyword evidence="4" id="KW-0408">Iron</keyword>
<dbReference type="InterPro" id="IPR017900">
    <property type="entry name" value="4Fe4S_Fe_S_CS"/>
</dbReference>
<evidence type="ECO:0000256" key="1">
    <source>
        <dbReference type="ARBA" id="ARBA00022485"/>
    </source>
</evidence>
<keyword evidence="3" id="KW-0560">Oxidoreductase</keyword>
<dbReference type="PROSITE" id="PS00198">
    <property type="entry name" value="4FE4S_FER_1"/>
    <property type="match status" value="1"/>
</dbReference>
<evidence type="ECO:0000313" key="7">
    <source>
        <dbReference type="EMBL" id="GAG15871.1"/>
    </source>
</evidence>
<keyword evidence="1" id="KW-0004">4Fe-4S</keyword>
<name>X0WT40_9ZZZZ</name>
<dbReference type="SUPFAM" id="SSF46548">
    <property type="entry name" value="alpha-helical ferredoxin"/>
    <property type="match status" value="1"/>
</dbReference>
<feature type="non-terminal residue" evidence="7">
    <location>
        <position position="1"/>
    </location>
</feature>
<gene>
    <name evidence="7" type="ORF">S01H1_54246</name>
</gene>
<evidence type="ECO:0000256" key="4">
    <source>
        <dbReference type="ARBA" id="ARBA00023004"/>
    </source>
</evidence>